<accession>A0A0F5I343</accession>
<dbReference type="RefSeq" id="WP_039230471.1">
    <property type="nucleotide sequence ID" value="NZ_JWIQ02000075.1"/>
</dbReference>
<accession>A0A0F5HYF4</accession>
<reference evidence="1" key="1">
    <citation type="submission" date="2015-02" db="EMBL/GenBank/DDBJ databases">
        <title>Genome Assembly of Bacillaceae bacterium MTCC 8252.</title>
        <authorList>
            <person name="Verma A."/>
            <person name="Khatri I."/>
            <person name="Mual P."/>
            <person name="Subramanian S."/>
            <person name="Krishnamurthi S."/>
        </authorList>
    </citation>
    <scope>NUCLEOTIDE SEQUENCE [LARGE SCALE GENOMIC DNA]</scope>
    <source>
        <strain evidence="1">MTCC 8252</strain>
    </source>
</reference>
<dbReference type="Gene3D" id="4.10.280.10">
    <property type="entry name" value="Helix-loop-helix DNA-binding domain"/>
    <property type="match status" value="1"/>
</dbReference>
<dbReference type="SUPFAM" id="SSF140500">
    <property type="entry name" value="BAS1536-like"/>
    <property type="match status" value="1"/>
</dbReference>
<dbReference type="STRING" id="1221996.QY95_02110"/>
<dbReference type="EMBL" id="JWIR02000037">
    <property type="protein sequence ID" value="KKB39893.1"/>
    <property type="molecule type" value="Genomic_DNA"/>
</dbReference>
<dbReference type="Proteomes" id="UP000031563">
    <property type="component" value="Unassembled WGS sequence"/>
</dbReference>
<keyword evidence="2" id="KW-1185">Reference proteome</keyword>
<dbReference type="InterPro" id="IPR036638">
    <property type="entry name" value="HLH_DNA-bd_sf"/>
</dbReference>
<comment type="caution">
    <text evidence="1">The sequence shown here is derived from an EMBL/GenBank/DDBJ whole genome shotgun (WGS) entry which is preliminary data.</text>
</comment>
<dbReference type="Pfam" id="PF09388">
    <property type="entry name" value="SpoOE-like"/>
    <property type="match status" value="1"/>
</dbReference>
<dbReference type="GO" id="GO:0046983">
    <property type="term" value="F:protein dimerization activity"/>
    <property type="evidence" value="ECO:0007669"/>
    <property type="project" value="InterPro"/>
</dbReference>
<gene>
    <name evidence="1" type="ORF">QY95_02110</name>
</gene>
<evidence type="ECO:0000313" key="1">
    <source>
        <dbReference type="EMBL" id="KKB39893.1"/>
    </source>
</evidence>
<dbReference type="InterPro" id="IPR018540">
    <property type="entry name" value="Spo0E-like"/>
</dbReference>
<proteinExistence type="predicted"/>
<name>A0A0F5HYF4_BACTR</name>
<organism evidence="1 2">
    <name type="scientific">Bacillus thermotolerans</name>
    <name type="common">Quasibacillus thermotolerans</name>
    <dbReference type="NCBI Taxonomy" id="1221996"/>
    <lineage>
        <taxon>Bacteria</taxon>
        <taxon>Bacillati</taxon>
        <taxon>Bacillota</taxon>
        <taxon>Bacilli</taxon>
        <taxon>Bacillales</taxon>
        <taxon>Bacillaceae</taxon>
        <taxon>Bacillus</taxon>
    </lineage>
</organism>
<evidence type="ECO:0000313" key="2">
    <source>
        <dbReference type="Proteomes" id="UP000031563"/>
    </source>
</evidence>
<evidence type="ECO:0008006" key="3">
    <source>
        <dbReference type="Google" id="ProtNLM"/>
    </source>
</evidence>
<dbReference type="InterPro" id="IPR037208">
    <property type="entry name" value="Spo0E-like_sf"/>
</dbReference>
<dbReference type="OrthoDB" id="2649371at2"/>
<protein>
    <recommendedName>
        <fullName evidence="3">Aspartyl-phosphate phosphatase Spo0E family protein</fullName>
    </recommendedName>
</protein>
<dbReference type="AlphaFoldDB" id="A0A0F5HYF4"/>
<dbReference type="GO" id="GO:0043937">
    <property type="term" value="P:regulation of sporulation"/>
    <property type="evidence" value="ECO:0007669"/>
    <property type="project" value="InterPro"/>
</dbReference>
<sequence>MLATVDILTKIENHRNNMVSLALQTSFTNERVVEMSAELDQLLNQFEQLKRPGA</sequence>